<dbReference type="AlphaFoldDB" id="A0A853IZC9"/>
<keyword evidence="3" id="KW-1185">Reference proteome</keyword>
<evidence type="ECO:0000313" key="2">
    <source>
        <dbReference type="EMBL" id="NZA03282.1"/>
    </source>
</evidence>
<proteinExistence type="predicted"/>
<feature type="domain" description="NADPH-dependent FMN reductase-like" evidence="1">
    <location>
        <begin position="7"/>
        <end position="148"/>
    </location>
</feature>
<dbReference type="EMBL" id="JACCKX010000001">
    <property type="protein sequence ID" value="NZA03282.1"/>
    <property type="molecule type" value="Genomic_DNA"/>
</dbReference>
<dbReference type="InterPro" id="IPR005025">
    <property type="entry name" value="FMN_Rdtase-like_dom"/>
</dbReference>
<dbReference type="GO" id="GO:0005829">
    <property type="term" value="C:cytosol"/>
    <property type="evidence" value="ECO:0007669"/>
    <property type="project" value="TreeGrafter"/>
</dbReference>
<gene>
    <name evidence="2" type="ORF">H0I39_18985</name>
</gene>
<evidence type="ECO:0000313" key="3">
    <source>
        <dbReference type="Proteomes" id="UP000589716"/>
    </source>
</evidence>
<sequence length="191" mass="20635">MQPILNVITCSTRPRRVGPAVAAWFEQVARAQGEFEVVACDLKELALPLLDEPEHPRTGKYSHAHTLRWSKLTAAADAYVFVLPEYNFGPPASLLNALSYLSAEWAYKPAAFVSYGGMSGGIRAVQVAKQLMTTQKIVPLLEAVAVQNVGTLVDAEGKFQPAALHGESAAAMLKELARWAAALRPLRAPTP</sequence>
<dbReference type="GO" id="GO:0016491">
    <property type="term" value="F:oxidoreductase activity"/>
    <property type="evidence" value="ECO:0007669"/>
    <property type="project" value="InterPro"/>
</dbReference>
<name>A0A853IZC9_9BURK</name>
<protein>
    <submittedName>
        <fullName evidence="2">NAD(P)H-dependent oxidoreductase</fullName>
    </submittedName>
</protein>
<dbReference type="GO" id="GO:0010181">
    <property type="term" value="F:FMN binding"/>
    <property type="evidence" value="ECO:0007669"/>
    <property type="project" value="TreeGrafter"/>
</dbReference>
<dbReference type="Gene3D" id="3.40.50.360">
    <property type="match status" value="1"/>
</dbReference>
<reference evidence="2 3" key="1">
    <citation type="submission" date="2020-07" db="EMBL/GenBank/DDBJ databases">
        <authorList>
            <person name="Maaloum M."/>
        </authorList>
    </citation>
    <scope>NUCLEOTIDE SEQUENCE [LARGE SCALE GENOMIC DNA]</scope>
    <source>
        <strain evidence="2 3">GCS-AN-3</strain>
    </source>
</reference>
<comment type="caution">
    <text evidence="2">The sequence shown here is derived from an EMBL/GenBank/DDBJ whole genome shotgun (WGS) entry which is preliminary data.</text>
</comment>
<dbReference type="InterPro" id="IPR050712">
    <property type="entry name" value="NAD(P)H-dep_reductase"/>
</dbReference>
<dbReference type="PANTHER" id="PTHR30543:SF21">
    <property type="entry name" value="NAD(P)H-DEPENDENT FMN REDUCTASE LOT6"/>
    <property type="match status" value="1"/>
</dbReference>
<dbReference type="Proteomes" id="UP000589716">
    <property type="component" value="Unassembled WGS sequence"/>
</dbReference>
<accession>A0A853IZC9</accession>
<dbReference type="InterPro" id="IPR029039">
    <property type="entry name" value="Flavoprotein-like_sf"/>
</dbReference>
<dbReference type="RefSeq" id="WP_180551527.1">
    <property type="nucleotide sequence ID" value="NZ_JACCKX010000001.1"/>
</dbReference>
<organism evidence="2 3">
    <name type="scientific">Ottowia beijingensis</name>
    <dbReference type="NCBI Taxonomy" id="1207057"/>
    <lineage>
        <taxon>Bacteria</taxon>
        <taxon>Pseudomonadati</taxon>
        <taxon>Pseudomonadota</taxon>
        <taxon>Betaproteobacteria</taxon>
        <taxon>Burkholderiales</taxon>
        <taxon>Comamonadaceae</taxon>
        <taxon>Ottowia</taxon>
    </lineage>
</organism>
<evidence type="ECO:0000259" key="1">
    <source>
        <dbReference type="Pfam" id="PF03358"/>
    </source>
</evidence>
<dbReference type="SUPFAM" id="SSF52218">
    <property type="entry name" value="Flavoproteins"/>
    <property type="match status" value="1"/>
</dbReference>
<dbReference type="PANTHER" id="PTHR30543">
    <property type="entry name" value="CHROMATE REDUCTASE"/>
    <property type="match status" value="1"/>
</dbReference>
<dbReference type="Pfam" id="PF03358">
    <property type="entry name" value="FMN_red"/>
    <property type="match status" value="1"/>
</dbReference>